<keyword evidence="2" id="KW-1185">Reference proteome</keyword>
<protein>
    <submittedName>
        <fullName evidence="1">Uncharacterized protein</fullName>
    </submittedName>
</protein>
<evidence type="ECO:0000313" key="2">
    <source>
        <dbReference type="Proteomes" id="UP000322667"/>
    </source>
</evidence>
<dbReference type="Proteomes" id="UP000322667">
    <property type="component" value="Chromosome D08"/>
</dbReference>
<gene>
    <name evidence="1" type="ORF">ES332_D08G090300v1</name>
</gene>
<reference evidence="1 2" key="1">
    <citation type="submission" date="2019-07" db="EMBL/GenBank/DDBJ databases">
        <title>WGS assembly of Gossypium tomentosum.</title>
        <authorList>
            <person name="Chen Z.J."/>
            <person name="Sreedasyam A."/>
            <person name="Ando A."/>
            <person name="Song Q."/>
            <person name="De L."/>
            <person name="Hulse-Kemp A."/>
            <person name="Ding M."/>
            <person name="Ye W."/>
            <person name="Kirkbride R."/>
            <person name="Jenkins J."/>
            <person name="Plott C."/>
            <person name="Lovell J."/>
            <person name="Lin Y.-M."/>
            <person name="Vaughn R."/>
            <person name="Liu B."/>
            <person name="Li W."/>
            <person name="Simpson S."/>
            <person name="Scheffler B."/>
            <person name="Saski C."/>
            <person name="Grover C."/>
            <person name="Hu G."/>
            <person name="Conover J."/>
            <person name="Carlson J."/>
            <person name="Shu S."/>
            <person name="Boston L."/>
            <person name="Williams M."/>
            <person name="Peterson D."/>
            <person name="Mcgee K."/>
            <person name="Jones D."/>
            <person name="Wendel J."/>
            <person name="Stelly D."/>
            <person name="Grimwood J."/>
            <person name="Schmutz J."/>
        </authorList>
    </citation>
    <scope>NUCLEOTIDE SEQUENCE [LARGE SCALE GENOMIC DNA]</scope>
    <source>
        <strain evidence="1">7179.01</strain>
    </source>
</reference>
<sequence>MMPRGQNIFQKNPSFGDPLPHIIVPTGAHVGHVSSLAIDVACCICGYTKGCCCHNPIMRFWCIHNRLTF</sequence>
<dbReference type="EMBL" id="CM017630">
    <property type="protein sequence ID" value="TYH57456.1"/>
    <property type="molecule type" value="Genomic_DNA"/>
</dbReference>
<dbReference type="AlphaFoldDB" id="A0A5D2JSD1"/>
<organism evidence="1 2">
    <name type="scientific">Gossypium tomentosum</name>
    <name type="common">Hawaiian cotton</name>
    <name type="synonym">Gossypium sandvicense</name>
    <dbReference type="NCBI Taxonomy" id="34277"/>
    <lineage>
        <taxon>Eukaryota</taxon>
        <taxon>Viridiplantae</taxon>
        <taxon>Streptophyta</taxon>
        <taxon>Embryophyta</taxon>
        <taxon>Tracheophyta</taxon>
        <taxon>Spermatophyta</taxon>
        <taxon>Magnoliopsida</taxon>
        <taxon>eudicotyledons</taxon>
        <taxon>Gunneridae</taxon>
        <taxon>Pentapetalae</taxon>
        <taxon>rosids</taxon>
        <taxon>malvids</taxon>
        <taxon>Malvales</taxon>
        <taxon>Malvaceae</taxon>
        <taxon>Malvoideae</taxon>
        <taxon>Gossypium</taxon>
    </lineage>
</organism>
<evidence type="ECO:0000313" key="1">
    <source>
        <dbReference type="EMBL" id="TYH57456.1"/>
    </source>
</evidence>
<accession>A0A5D2JSD1</accession>
<proteinExistence type="predicted"/>
<name>A0A5D2JSD1_GOSTO</name>